<evidence type="ECO:0000256" key="6">
    <source>
        <dbReference type="ARBA" id="ARBA00023125"/>
    </source>
</evidence>
<evidence type="ECO:0000313" key="12">
    <source>
        <dbReference type="Proteomes" id="UP000266177"/>
    </source>
</evidence>
<dbReference type="PRINTS" id="PR00032">
    <property type="entry name" value="HTHARAC"/>
</dbReference>
<gene>
    <name evidence="11" type="ORF">DQX05_10845</name>
</gene>
<feature type="domain" description="HTH araC/xylS-type" evidence="9">
    <location>
        <begin position="437"/>
        <end position="535"/>
    </location>
</feature>
<dbReference type="Proteomes" id="UP000266177">
    <property type="component" value="Unassembled WGS sequence"/>
</dbReference>
<dbReference type="PROSITE" id="PS01124">
    <property type="entry name" value="HTH_ARAC_FAMILY_2"/>
    <property type="match status" value="1"/>
</dbReference>
<evidence type="ECO:0000256" key="4">
    <source>
        <dbReference type="ARBA" id="ARBA00023012"/>
    </source>
</evidence>
<proteinExistence type="predicted"/>
<dbReference type="SMART" id="SM00448">
    <property type="entry name" value="REC"/>
    <property type="match status" value="1"/>
</dbReference>
<organism evidence="11 12">
    <name type="scientific">Paenibacillus thiaminolyticus</name>
    <name type="common">Bacillus thiaminolyticus</name>
    <dbReference type="NCBI Taxonomy" id="49283"/>
    <lineage>
        <taxon>Bacteria</taxon>
        <taxon>Bacillati</taxon>
        <taxon>Bacillota</taxon>
        <taxon>Bacilli</taxon>
        <taxon>Bacillales</taxon>
        <taxon>Paenibacillaceae</taxon>
        <taxon>Paenibacillus</taxon>
    </lineage>
</organism>
<dbReference type="Gene3D" id="3.40.50.2300">
    <property type="match status" value="1"/>
</dbReference>
<dbReference type="InterPro" id="IPR009057">
    <property type="entry name" value="Homeodomain-like_sf"/>
</dbReference>
<dbReference type="CDD" id="cd17536">
    <property type="entry name" value="REC_YesN-like"/>
    <property type="match status" value="1"/>
</dbReference>
<dbReference type="InterPro" id="IPR011006">
    <property type="entry name" value="CheY-like_superfamily"/>
</dbReference>
<evidence type="ECO:0000259" key="9">
    <source>
        <dbReference type="PROSITE" id="PS01124"/>
    </source>
</evidence>
<name>A0A3A3GN82_PANTH</name>
<dbReference type="PANTHER" id="PTHR42713:SF3">
    <property type="entry name" value="TRANSCRIPTIONAL REGULATORY PROTEIN HPTR"/>
    <property type="match status" value="1"/>
</dbReference>
<evidence type="ECO:0000256" key="3">
    <source>
        <dbReference type="ARBA" id="ARBA00022553"/>
    </source>
</evidence>
<dbReference type="GO" id="GO:0043565">
    <property type="term" value="F:sequence-specific DNA binding"/>
    <property type="evidence" value="ECO:0007669"/>
    <property type="project" value="InterPro"/>
</dbReference>
<dbReference type="SUPFAM" id="SSF52172">
    <property type="entry name" value="CheY-like"/>
    <property type="match status" value="1"/>
</dbReference>
<dbReference type="EMBL" id="QYZD01000007">
    <property type="protein sequence ID" value="RJG24342.1"/>
    <property type="molecule type" value="Genomic_DNA"/>
</dbReference>
<evidence type="ECO:0000256" key="8">
    <source>
        <dbReference type="PROSITE-ProRule" id="PRU00169"/>
    </source>
</evidence>
<dbReference type="AlphaFoldDB" id="A0A3A3GN82"/>
<protein>
    <submittedName>
        <fullName evidence="11">Response regulator</fullName>
    </submittedName>
</protein>
<keyword evidence="5" id="KW-0805">Transcription regulation</keyword>
<keyword evidence="6" id="KW-0238">DNA-binding</keyword>
<dbReference type="SUPFAM" id="SSF46689">
    <property type="entry name" value="Homeodomain-like"/>
    <property type="match status" value="1"/>
</dbReference>
<dbReference type="InterPro" id="IPR051552">
    <property type="entry name" value="HptR"/>
</dbReference>
<evidence type="ECO:0000313" key="11">
    <source>
        <dbReference type="EMBL" id="RJG24342.1"/>
    </source>
</evidence>
<dbReference type="OrthoDB" id="9788446at2"/>
<dbReference type="InterPro" id="IPR001789">
    <property type="entry name" value="Sig_transdc_resp-reg_receiver"/>
</dbReference>
<comment type="caution">
    <text evidence="11">The sequence shown here is derived from an EMBL/GenBank/DDBJ whole genome shotgun (WGS) entry which is preliminary data.</text>
</comment>
<dbReference type="GO" id="GO:0000160">
    <property type="term" value="P:phosphorelay signal transduction system"/>
    <property type="evidence" value="ECO:0007669"/>
    <property type="project" value="UniProtKB-KW"/>
</dbReference>
<dbReference type="PROSITE" id="PS50110">
    <property type="entry name" value="RESPONSE_REGULATORY"/>
    <property type="match status" value="1"/>
</dbReference>
<evidence type="ECO:0000256" key="7">
    <source>
        <dbReference type="ARBA" id="ARBA00023163"/>
    </source>
</evidence>
<sequence>MIRVYKVLIAEDEASTRRWLSKIINWTALGFELVEVARHGMEAWELLQEHTDIDLVITDIRMPEMDGIELVKRIRSHSSNRSEIVILSGYGEFKYAQEALRYQVNDYILKPITKEQLTELLLNIVIRLEKRKLMSNNLLYATQQRKENEEREKQAFFARWLTGNSNGPVRLKEWKKYGIPYEEDGMLLYVAEVDGYDQLATAMSEKDRSLSRFMIQNILNEVASRSGISQCIVLAPNQFIVMIHTRDGMDTYGMKQIGQSFQESLKRYIRLFQVQLSIGCVRVCGSWEAIPEFYAQASTALAYKFFAGKESIHIFDPSMIRTRDIPYPVQREKEILNALKQHQYEQGKQILNTLLKELYDEGSIPSIRFIASEMLIQLLKELRDIKSLPVMREVMESLCQEVRCAETFEDMTHKLRELIDFILNTIQLESKTMGPVTKGMEYMKLKLNRDISLLEVAEYVGVSPTYYSTLFRQESGYRFVDYLTRLRMEKGMDLLEKTDKTIAMIGEEIGYSNYRYFIKVFKDYYGMTPSQYRGKIKDPSANIS</sequence>
<dbReference type="InterPro" id="IPR018062">
    <property type="entry name" value="HTH_AraC-typ_CS"/>
</dbReference>
<feature type="modified residue" description="4-aspartylphosphate" evidence="8">
    <location>
        <position position="59"/>
    </location>
</feature>
<keyword evidence="4" id="KW-0902">Two-component regulatory system</keyword>
<dbReference type="InterPro" id="IPR020449">
    <property type="entry name" value="Tscrpt_reg_AraC-type_HTH"/>
</dbReference>
<dbReference type="Pfam" id="PF12833">
    <property type="entry name" value="HTH_18"/>
    <property type="match status" value="1"/>
</dbReference>
<keyword evidence="7" id="KW-0804">Transcription</keyword>
<dbReference type="GO" id="GO:0003700">
    <property type="term" value="F:DNA-binding transcription factor activity"/>
    <property type="evidence" value="ECO:0007669"/>
    <property type="project" value="InterPro"/>
</dbReference>
<keyword evidence="2" id="KW-0963">Cytoplasm</keyword>
<feature type="domain" description="Response regulatory" evidence="10">
    <location>
        <begin position="6"/>
        <end position="125"/>
    </location>
</feature>
<dbReference type="SMART" id="SM00342">
    <property type="entry name" value="HTH_ARAC"/>
    <property type="match status" value="1"/>
</dbReference>
<evidence type="ECO:0000256" key="1">
    <source>
        <dbReference type="ARBA" id="ARBA00004496"/>
    </source>
</evidence>
<dbReference type="Gene3D" id="1.10.10.60">
    <property type="entry name" value="Homeodomain-like"/>
    <property type="match status" value="2"/>
</dbReference>
<dbReference type="GO" id="GO:0005737">
    <property type="term" value="C:cytoplasm"/>
    <property type="evidence" value="ECO:0007669"/>
    <property type="project" value="UniProtKB-SubCell"/>
</dbReference>
<keyword evidence="3 8" id="KW-0597">Phosphoprotein</keyword>
<evidence type="ECO:0000256" key="5">
    <source>
        <dbReference type="ARBA" id="ARBA00023015"/>
    </source>
</evidence>
<dbReference type="Pfam" id="PF00072">
    <property type="entry name" value="Response_reg"/>
    <property type="match status" value="1"/>
</dbReference>
<comment type="subcellular location">
    <subcellularLocation>
        <location evidence="1">Cytoplasm</location>
    </subcellularLocation>
</comment>
<reference evidence="11 12" key="1">
    <citation type="submission" date="2018-09" db="EMBL/GenBank/DDBJ databases">
        <title>Paenibacillus SK2017-BO5.</title>
        <authorList>
            <person name="Piskunova J.V."/>
            <person name="Dubiley S.A."/>
            <person name="Severinov K.V."/>
        </authorList>
    </citation>
    <scope>NUCLEOTIDE SEQUENCE [LARGE SCALE GENOMIC DNA]</scope>
    <source>
        <strain evidence="11 12">BO5</strain>
    </source>
</reference>
<dbReference type="PROSITE" id="PS00041">
    <property type="entry name" value="HTH_ARAC_FAMILY_1"/>
    <property type="match status" value="1"/>
</dbReference>
<dbReference type="PANTHER" id="PTHR42713">
    <property type="entry name" value="HISTIDINE KINASE-RELATED"/>
    <property type="match status" value="1"/>
</dbReference>
<accession>A0A3A3GN82</accession>
<evidence type="ECO:0000259" key="10">
    <source>
        <dbReference type="PROSITE" id="PS50110"/>
    </source>
</evidence>
<dbReference type="InterPro" id="IPR018060">
    <property type="entry name" value="HTH_AraC"/>
</dbReference>
<evidence type="ECO:0000256" key="2">
    <source>
        <dbReference type="ARBA" id="ARBA00022490"/>
    </source>
</evidence>